<dbReference type="SMART" id="SM00389">
    <property type="entry name" value="HOX"/>
    <property type="match status" value="1"/>
</dbReference>
<feature type="domain" description="Homeobox" evidence="10">
    <location>
        <begin position="441"/>
        <end position="504"/>
    </location>
</feature>
<feature type="compositionally biased region" description="Low complexity" evidence="9">
    <location>
        <begin position="121"/>
        <end position="130"/>
    </location>
</feature>
<comment type="subcellular location">
    <subcellularLocation>
        <location evidence="1 8">Nucleus</location>
    </subcellularLocation>
</comment>
<evidence type="ECO:0000259" key="10">
    <source>
        <dbReference type="PROSITE" id="PS50071"/>
    </source>
</evidence>
<dbReference type="Proteomes" id="UP001652660">
    <property type="component" value="Chromosome 10e"/>
</dbReference>
<dbReference type="Gene3D" id="1.10.10.60">
    <property type="entry name" value="Homeodomain-like"/>
    <property type="match status" value="1"/>
</dbReference>
<proteinExistence type="inferred from homology"/>
<dbReference type="CDD" id="cd00086">
    <property type="entry name" value="homeodomain"/>
    <property type="match status" value="1"/>
</dbReference>
<evidence type="ECO:0000256" key="3">
    <source>
        <dbReference type="ARBA" id="ARBA00023015"/>
    </source>
</evidence>
<dbReference type="SUPFAM" id="SSF46689">
    <property type="entry name" value="Homeodomain-like"/>
    <property type="match status" value="1"/>
</dbReference>
<evidence type="ECO:0000256" key="5">
    <source>
        <dbReference type="ARBA" id="ARBA00023155"/>
    </source>
</evidence>
<feature type="region of interest" description="Disordered" evidence="9">
    <location>
        <begin position="541"/>
        <end position="562"/>
    </location>
</feature>
<accession>A0A6P6UL24</accession>
<keyword evidence="4 8" id="KW-0238">DNA-binding</keyword>
<dbReference type="GO" id="GO:0006355">
    <property type="term" value="P:regulation of DNA-templated transcription"/>
    <property type="evidence" value="ECO:0007669"/>
    <property type="project" value="InterPro"/>
</dbReference>
<protein>
    <submittedName>
        <fullName evidence="12">BEL1-like homeodomain protein 2</fullName>
    </submittedName>
</protein>
<dbReference type="InterPro" id="IPR001356">
    <property type="entry name" value="HD"/>
</dbReference>
<reference evidence="11" key="1">
    <citation type="journal article" date="2025" name="Foods">
        <title>Unveiling the Microbial Signatures of Arabica Coffee Cherries: Insights into Ripeness Specific Diversity, Functional Traits, and Implications for Quality and Safety.</title>
        <authorList>
            <consortium name="RefSeq"/>
            <person name="Tenea G.N."/>
            <person name="Cifuentes V."/>
            <person name="Reyes P."/>
            <person name="Cevallos-Vallejos M."/>
        </authorList>
    </citation>
    <scope>NUCLEOTIDE SEQUENCE [LARGE SCALE GENOMIC DNA]</scope>
</reference>
<dbReference type="InterPro" id="IPR050224">
    <property type="entry name" value="TALE_homeobox"/>
</dbReference>
<dbReference type="AlphaFoldDB" id="A0A6P6UL24"/>
<evidence type="ECO:0000256" key="9">
    <source>
        <dbReference type="SAM" id="MobiDB-lite"/>
    </source>
</evidence>
<feature type="region of interest" description="Disordered" evidence="9">
    <location>
        <begin position="119"/>
        <end position="144"/>
    </location>
</feature>
<feature type="DNA-binding region" description="Homeobox" evidence="8">
    <location>
        <begin position="443"/>
        <end position="505"/>
    </location>
</feature>
<dbReference type="OrthoDB" id="10056939at2759"/>
<dbReference type="GO" id="GO:0005634">
    <property type="term" value="C:nucleus"/>
    <property type="evidence" value="ECO:0007669"/>
    <property type="project" value="UniProtKB-SubCell"/>
</dbReference>
<reference evidence="12" key="2">
    <citation type="submission" date="2025-08" db="UniProtKB">
        <authorList>
            <consortium name="RefSeq"/>
        </authorList>
    </citation>
    <scope>IDENTIFICATION</scope>
    <source>
        <tissue evidence="12">Leaves</tissue>
    </source>
</reference>
<keyword evidence="7 8" id="KW-0539">Nucleus</keyword>
<dbReference type="InterPro" id="IPR006563">
    <property type="entry name" value="POX_dom"/>
</dbReference>
<name>A0A6P6UL24_COFAR</name>
<evidence type="ECO:0000256" key="2">
    <source>
        <dbReference type="ARBA" id="ARBA00006454"/>
    </source>
</evidence>
<feature type="compositionally biased region" description="Low complexity" evidence="9">
    <location>
        <begin position="549"/>
        <end position="561"/>
    </location>
</feature>
<keyword evidence="3" id="KW-0805">Transcription regulation</keyword>
<sequence>MSQSFHQGIYSFSNGYERSPTTTKQGMEWISQRVQNFELQQQQQVQTEVNSGEPQVYDDTGGGMLTEMIDFSRGRGKSANHLLLDGQIPSSYRWSQKQQLPLTVVNEAELLLMNPLHVKASSSSPTSTSSLHMSVPNSSDSHHPSLHLQEYHLENPSQFSWVRVNGNEVDDDNTKIGRAMEAQGLSLSLSSSMPNLEAAKFQELRPGDGGVYFFDQGVGPSMNFSGFKNQEPNPNILGNIVTDYSSQVHVGLPASSRIGNVLRNSRYLRAAQDLLEEFCCVGKGNLKSPKSENPRTISIVENASGGAVSSASSKDRPPLSAAEKTEYQRKKVKLLSMLDEVDARYTHYCEQMQAIVHSFDSVIGYGAAAPYTNLAQKAMSRHFRSIKDAILGQVKVTCELLGDKDVNGTIGLTKGETPRLRLLEQKFRQQKALHQLGMLDPETWRPQRGLPERSVNILRAWLFEHFLHPYPSDADKHLLSRQTGLSKNQVSNWFINARVRLWKPMVEDIYKEETKDEEHQKVITVNHHAANELAKSVDSVVEEDHHNHNQNQNQNQNQNHNTVSAQTPMHTTNSKTTTATTILSSSTTTMTLVDGRRSEINAVEKDPSKNTINNGQYTLGNQAILQGTPSTTAPTSLISAPTFGHHHGQTLPAYGCFMAIPDEAHVGMHGNVASRATNNINTSGSLVGMGSTSQAGDVSLTLGLRHPSSNLPRKRTEFSLRDFGAF</sequence>
<evidence type="ECO:0000313" key="12">
    <source>
        <dbReference type="RefSeq" id="XP_027091555.2"/>
    </source>
</evidence>
<dbReference type="PANTHER" id="PTHR11850">
    <property type="entry name" value="HOMEOBOX PROTEIN TRANSCRIPTION FACTORS"/>
    <property type="match status" value="1"/>
</dbReference>
<keyword evidence="5 8" id="KW-0371">Homeobox</keyword>
<gene>
    <name evidence="12" type="primary">LOC113712363</name>
</gene>
<dbReference type="Pfam" id="PF07526">
    <property type="entry name" value="POX"/>
    <property type="match status" value="1"/>
</dbReference>
<keyword evidence="6" id="KW-0804">Transcription</keyword>
<evidence type="ECO:0000313" key="11">
    <source>
        <dbReference type="Proteomes" id="UP001652660"/>
    </source>
</evidence>
<keyword evidence="11" id="KW-1185">Reference proteome</keyword>
<dbReference type="Pfam" id="PF05920">
    <property type="entry name" value="Homeobox_KN"/>
    <property type="match status" value="1"/>
</dbReference>
<dbReference type="SMART" id="SM00574">
    <property type="entry name" value="POX"/>
    <property type="match status" value="1"/>
</dbReference>
<dbReference type="PROSITE" id="PS50071">
    <property type="entry name" value="HOMEOBOX_2"/>
    <property type="match status" value="1"/>
</dbReference>
<dbReference type="RefSeq" id="XP_027091555.2">
    <property type="nucleotide sequence ID" value="XM_027235754.2"/>
</dbReference>
<comment type="similarity">
    <text evidence="2">Belongs to the TALE/BELL homeobox family.</text>
</comment>
<evidence type="ECO:0000256" key="1">
    <source>
        <dbReference type="ARBA" id="ARBA00004123"/>
    </source>
</evidence>
<dbReference type="InterPro" id="IPR008422">
    <property type="entry name" value="KN_HD"/>
</dbReference>
<evidence type="ECO:0000256" key="4">
    <source>
        <dbReference type="ARBA" id="ARBA00023125"/>
    </source>
</evidence>
<evidence type="ECO:0000256" key="7">
    <source>
        <dbReference type="ARBA" id="ARBA00023242"/>
    </source>
</evidence>
<evidence type="ECO:0000256" key="6">
    <source>
        <dbReference type="ARBA" id="ARBA00023163"/>
    </source>
</evidence>
<organism evidence="11 12">
    <name type="scientific">Coffea arabica</name>
    <name type="common">Arabian coffee</name>
    <dbReference type="NCBI Taxonomy" id="13443"/>
    <lineage>
        <taxon>Eukaryota</taxon>
        <taxon>Viridiplantae</taxon>
        <taxon>Streptophyta</taxon>
        <taxon>Embryophyta</taxon>
        <taxon>Tracheophyta</taxon>
        <taxon>Spermatophyta</taxon>
        <taxon>Magnoliopsida</taxon>
        <taxon>eudicotyledons</taxon>
        <taxon>Gunneridae</taxon>
        <taxon>Pentapetalae</taxon>
        <taxon>asterids</taxon>
        <taxon>lamiids</taxon>
        <taxon>Gentianales</taxon>
        <taxon>Rubiaceae</taxon>
        <taxon>Ixoroideae</taxon>
        <taxon>Gardenieae complex</taxon>
        <taxon>Bertiereae - Coffeeae clade</taxon>
        <taxon>Coffeeae</taxon>
        <taxon>Coffea</taxon>
    </lineage>
</organism>
<dbReference type="GO" id="GO:0003677">
    <property type="term" value="F:DNA binding"/>
    <property type="evidence" value="ECO:0007669"/>
    <property type="project" value="UniProtKB-UniRule"/>
</dbReference>
<evidence type="ECO:0000256" key="8">
    <source>
        <dbReference type="PROSITE-ProRule" id="PRU00108"/>
    </source>
</evidence>
<dbReference type="GeneID" id="113712363"/>
<dbReference type="InterPro" id="IPR009057">
    <property type="entry name" value="Homeodomain-like_sf"/>
</dbReference>